<dbReference type="EMBL" id="KN880577">
    <property type="protein sequence ID" value="KIY65782.1"/>
    <property type="molecule type" value="Genomic_DNA"/>
</dbReference>
<evidence type="ECO:0000256" key="2">
    <source>
        <dbReference type="SAM" id="SignalP"/>
    </source>
</evidence>
<dbReference type="STRING" id="1314674.A0A0D7B5L7"/>
<keyword evidence="4" id="KW-1185">Reference proteome</keyword>
<sequence length="552" mass="57225">MVHLAARLTVLATLVSLALDVAAVPAPRKAGHSVASTKATSGSKKASAKHLPAKHSSASKSKGSSKHTGGKRQFDTQQVLSSHGRYARNVARHDEDKVIVNGDHEHIHISDHDHHRHHGHHGHHGWDHDKIVLNGDHEHVHIKDRSDSSVLVNDNHGESYVVSRSEHIPARGAMAIGKRTDDDAPSGTIDLMLRNDAGSPKKLGSLYMNTNKNPVELDASDRNSSTSYMVEDMSVEPSDDPNVKFVQLHFLVTDARKLAVVPWCATYNPTPDHPAPMTVIPCRNSSEPADPTQSQSFMYLIDSGSVSPMSVTTASNPEPEAGTAAAEEVDDMSASATNFKRAPATPQTQNVTLVFTPSGPETLTQEDFASSEEDDHGMASTVTKTVTVTASASSSGTPAVAAAADPTTTGSVARASGSSSASSSQITSSSSSASSSSASSASASSSASAAAAGFEPLDVQVFKAGESSSSVPSSTISAVSSTISASSSTVSASSSAINAEAVASEVANASASSSSSVATSSSTSVSQMAARAEMTAVDTAPYNWVFKVKRDE</sequence>
<evidence type="ECO:0000313" key="4">
    <source>
        <dbReference type="Proteomes" id="UP000054007"/>
    </source>
</evidence>
<feature type="signal peptide" evidence="2">
    <location>
        <begin position="1"/>
        <end position="23"/>
    </location>
</feature>
<organism evidence="3 4">
    <name type="scientific">Cylindrobasidium torrendii FP15055 ss-10</name>
    <dbReference type="NCBI Taxonomy" id="1314674"/>
    <lineage>
        <taxon>Eukaryota</taxon>
        <taxon>Fungi</taxon>
        <taxon>Dikarya</taxon>
        <taxon>Basidiomycota</taxon>
        <taxon>Agaricomycotina</taxon>
        <taxon>Agaricomycetes</taxon>
        <taxon>Agaricomycetidae</taxon>
        <taxon>Agaricales</taxon>
        <taxon>Marasmiineae</taxon>
        <taxon>Physalacriaceae</taxon>
        <taxon>Cylindrobasidium</taxon>
    </lineage>
</organism>
<proteinExistence type="predicted"/>
<feature type="region of interest" description="Disordered" evidence="1">
    <location>
        <begin position="308"/>
        <end position="328"/>
    </location>
</feature>
<evidence type="ECO:0000256" key="1">
    <source>
        <dbReference type="SAM" id="MobiDB-lite"/>
    </source>
</evidence>
<dbReference type="Proteomes" id="UP000054007">
    <property type="component" value="Unassembled WGS sequence"/>
</dbReference>
<feature type="region of interest" description="Disordered" evidence="1">
    <location>
        <begin position="357"/>
        <end position="378"/>
    </location>
</feature>
<feature type="chain" id="PRO_5002316745" evidence="2">
    <location>
        <begin position="24"/>
        <end position="552"/>
    </location>
</feature>
<evidence type="ECO:0000313" key="3">
    <source>
        <dbReference type="EMBL" id="KIY65782.1"/>
    </source>
</evidence>
<gene>
    <name evidence="3" type="ORF">CYLTODRAFT_424028</name>
</gene>
<feature type="region of interest" description="Disordered" evidence="1">
    <location>
        <begin position="390"/>
        <end position="440"/>
    </location>
</feature>
<feature type="compositionally biased region" description="Low complexity" evidence="1">
    <location>
        <begin position="317"/>
        <end position="326"/>
    </location>
</feature>
<feature type="compositionally biased region" description="Low complexity" evidence="1">
    <location>
        <begin position="35"/>
        <end position="45"/>
    </location>
</feature>
<reference evidence="3 4" key="1">
    <citation type="journal article" date="2015" name="Fungal Genet. Biol.">
        <title>Evolution of novel wood decay mechanisms in Agaricales revealed by the genome sequences of Fistulina hepatica and Cylindrobasidium torrendii.</title>
        <authorList>
            <person name="Floudas D."/>
            <person name="Held B.W."/>
            <person name="Riley R."/>
            <person name="Nagy L.G."/>
            <person name="Koehler G."/>
            <person name="Ransdell A.S."/>
            <person name="Younus H."/>
            <person name="Chow J."/>
            <person name="Chiniquy J."/>
            <person name="Lipzen A."/>
            <person name="Tritt A."/>
            <person name="Sun H."/>
            <person name="Haridas S."/>
            <person name="LaButti K."/>
            <person name="Ohm R.A."/>
            <person name="Kues U."/>
            <person name="Blanchette R.A."/>
            <person name="Grigoriev I.V."/>
            <person name="Minto R.E."/>
            <person name="Hibbett D.S."/>
        </authorList>
    </citation>
    <scope>NUCLEOTIDE SEQUENCE [LARGE SCALE GENOMIC DNA]</scope>
    <source>
        <strain evidence="3 4">FP15055 ss-10</strain>
    </source>
</reference>
<name>A0A0D7B5L7_9AGAR</name>
<feature type="compositionally biased region" description="Polar residues" evidence="1">
    <location>
        <begin position="357"/>
        <end position="368"/>
    </location>
</feature>
<keyword evidence="2" id="KW-0732">Signal</keyword>
<feature type="region of interest" description="Disordered" evidence="1">
    <location>
        <begin position="26"/>
        <end position="90"/>
    </location>
</feature>
<dbReference type="OrthoDB" id="3362371at2759"/>
<protein>
    <submittedName>
        <fullName evidence="3">Uncharacterized protein</fullName>
    </submittedName>
</protein>
<accession>A0A0D7B5L7</accession>
<dbReference type="AlphaFoldDB" id="A0A0D7B5L7"/>